<gene>
    <name evidence="1" type="ORF">JK358_03220</name>
</gene>
<name>A0ABS1LZC2_9NOCA</name>
<dbReference type="Proteomes" id="UP000602198">
    <property type="component" value="Unassembled WGS sequence"/>
</dbReference>
<dbReference type="EMBL" id="JAERRJ010000001">
    <property type="protein sequence ID" value="MBL1073401.1"/>
    <property type="molecule type" value="Genomic_DNA"/>
</dbReference>
<comment type="caution">
    <text evidence="1">The sequence shown here is derived from an EMBL/GenBank/DDBJ whole genome shotgun (WGS) entry which is preliminary data.</text>
</comment>
<organism evidence="1 2">
    <name type="scientific">Nocardia acididurans</name>
    <dbReference type="NCBI Taxonomy" id="2802282"/>
    <lineage>
        <taxon>Bacteria</taxon>
        <taxon>Bacillati</taxon>
        <taxon>Actinomycetota</taxon>
        <taxon>Actinomycetes</taxon>
        <taxon>Mycobacteriales</taxon>
        <taxon>Nocardiaceae</taxon>
        <taxon>Nocardia</taxon>
    </lineage>
</organism>
<proteinExistence type="predicted"/>
<evidence type="ECO:0000313" key="2">
    <source>
        <dbReference type="Proteomes" id="UP000602198"/>
    </source>
</evidence>
<keyword evidence="2" id="KW-1185">Reference proteome</keyword>
<evidence type="ECO:0000313" key="1">
    <source>
        <dbReference type="EMBL" id="MBL1073401.1"/>
    </source>
</evidence>
<protein>
    <recommendedName>
        <fullName evidence="3">Polyketide cyclase / dehydrase and lipid transport</fullName>
    </recommendedName>
</protein>
<dbReference type="RefSeq" id="WP_201943311.1">
    <property type="nucleotide sequence ID" value="NZ_JAERRJ010000001.1"/>
</dbReference>
<sequence>MIPGQVWGARPEELLAELPCDSELSGRLTVCDRVVSVDAPPATVFAWLCQLRVASYSYELLDTPLRRRPRTRDPELANLAVGQRFMRLFDLVNFTPGVQLTLLTDQIAVTYATRPDPIGPGTRLHCRVCFAGSRLVAVPLAVGDFVMMRKQLLNLKELAERSRDRCG</sequence>
<reference evidence="1 2" key="1">
    <citation type="submission" date="2021-01" db="EMBL/GenBank/DDBJ databases">
        <title>WGS of actinomycetes isolated from Thailand.</title>
        <authorList>
            <person name="Thawai C."/>
        </authorList>
    </citation>
    <scope>NUCLEOTIDE SEQUENCE [LARGE SCALE GENOMIC DNA]</scope>
    <source>
        <strain evidence="1 2">LPG 2</strain>
    </source>
</reference>
<accession>A0ABS1LZC2</accession>
<evidence type="ECO:0008006" key="3">
    <source>
        <dbReference type="Google" id="ProtNLM"/>
    </source>
</evidence>